<evidence type="ECO:0000256" key="2">
    <source>
        <dbReference type="ARBA" id="ARBA00022670"/>
    </source>
</evidence>
<evidence type="ECO:0000256" key="7">
    <source>
        <dbReference type="SAM" id="SignalP"/>
    </source>
</evidence>
<dbReference type="PROSITE" id="PS51892">
    <property type="entry name" value="SUBTILASE"/>
    <property type="match status" value="1"/>
</dbReference>
<name>A0AAD7HB81_9AGAR</name>
<feature type="active site" description="Charge relay system" evidence="5">
    <location>
        <position position="294"/>
    </location>
</feature>
<protein>
    <submittedName>
        <fullName evidence="9">Peptidase S8/S53 domain-containing protein</fullName>
    </submittedName>
</protein>
<dbReference type="GO" id="GO:0005615">
    <property type="term" value="C:extracellular space"/>
    <property type="evidence" value="ECO:0007669"/>
    <property type="project" value="TreeGrafter"/>
</dbReference>
<evidence type="ECO:0000256" key="5">
    <source>
        <dbReference type="PROSITE-ProRule" id="PRU01240"/>
    </source>
</evidence>
<comment type="caution">
    <text evidence="9">The sequence shown here is derived from an EMBL/GenBank/DDBJ whole genome shotgun (WGS) entry which is preliminary data.</text>
</comment>
<dbReference type="InterPro" id="IPR023828">
    <property type="entry name" value="Peptidase_S8_Ser-AS"/>
</dbReference>
<proteinExistence type="inferred from homology"/>
<dbReference type="InterPro" id="IPR050131">
    <property type="entry name" value="Peptidase_S8_subtilisin-like"/>
</dbReference>
<keyword evidence="2 5" id="KW-0645">Protease</keyword>
<dbReference type="Pfam" id="PF00082">
    <property type="entry name" value="Peptidase_S8"/>
    <property type="match status" value="1"/>
</dbReference>
<gene>
    <name evidence="9" type="ORF">DFH07DRAFT_354865</name>
</gene>
<dbReference type="PRINTS" id="PR00723">
    <property type="entry name" value="SUBTILISIN"/>
</dbReference>
<dbReference type="Gene3D" id="3.40.50.200">
    <property type="entry name" value="Peptidase S8/S53 domain"/>
    <property type="match status" value="1"/>
</dbReference>
<evidence type="ECO:0000256" key="4">
    <source>
        <dbReference type="ARBA" id="ARBA00022825"/>
    </source>
</evidence>
<dbReference type="AlphaFoldDB" id="A0AAD7HB81"/>
<evidence type="ECO:0000313" key="10">
    <source>
        <dbReference type="Proteomes" id="UP001215280"/>
    </source>
</evidence>
<comment type="similarity">
    <text evidence="1 5 6">Belongs to the peptidase S8 family.</text>
</comment>
<evidence type="ECO:0000256" key="1">
    <source>
        <dbReference type="ARBA" id="ARBA00011073"/>
    </source>
</evidence>
<keyword evidence="10" id="KW-1185">Reference proteome</keyword>
<feature type="active site" description="Charge relay system" evidence="5">
    <location>
        <position position="91"/>
    </location>
</feature>
<keyword evidence="4 5" id="KW-0720">Serine protease</keyword>
<dbReference type="InterPro" id="IPR000209">
    <property type="entry name" value="Peptidase_S8/S53_dom"/>
</dbReference>
<dbReference type="Proteomes" id="UP001215280">
    <property type="component" value="Unassembled WGS sequence"/>
</dbReference>
<dbReference type="InterPro" id="IPR023827">
    <property type="entry name" value="Peptidase_S8_Asp-AS"/>
</dbReference>
<keyword evidence="3 5" id="KW-0378">Hydrolase</keyword>
<evidence type="ECO:0000256" key="3">
    <source>
        <dbReference type="ARBA" id="ARBA00022801"/>
    </source>
</evidence>
<evidence type="ECO:0000259" key="8">
    <source>
        <dbReference type="Pfam" id="PF00082"/>
    </source>
</evidence>
<sequence length="390" mass="40304">MKSFIFLPIVLPFLQAASALPATTTGESHNITKDANVIVSSIGKSWNLARLAQPDKLRPGQAGQGTSDTTQNWSVNLKDNLGQGVFIYVIDTGVDGNHPLLTPRVQRGADLEGGAGNVEGDGHGTEVAGAAAAKDFGTAMGATIVPIKIYSSPQLGTLADLVNGVWEAVDDFGVKLALDKNAAAVINISIDSPNDSGLRAAIAAALKKKMHVVIAAGNDKKDRCNGDWITTKQNTDVQDAINVGATDIADNIAVFPSVDRPGSNFGACVDIYAGGYNIWTSGPNKSTQLTFGTSLAAPQVAGIIAGIIKAEGNTDPTAMKAKVINLATLGKIQGLAAGSNNRIAQFPASFKQVLLSPITAENSNSDAENVGLFQEGGASQLPMNVLAMAD</sequence>
<accession>A0AAD7HB81</accession>
<dbReference type="InterPro" id="IPR022398">
    <property type="entry name" value="Peptidase_S8_His-AS"/>
</dbReference>
<feature type="signal peptide" evidence="7">
    <location>
        <begin position="1"/>
        <end position="19"/>
    </location>
</feature>
<dbReference type="PANTHER" id="PTHR43806:SF66">
    <property type="entry name" value="SERIN ENDOPEPTIDASE"/>
    <property type="match status" value="1"/>
</dbReference>
<reference evidence="9" key="1">
    <citation type="submission" date="2023-03" db="EMBL/GenBank/DDBJ databases">
        <title>Massive genome expansion in bonnet fungi (Mycena s.s.) driven by repeated elements and novel gene families across ecological guilds.</title>
        <authorList>
            <consortium name="Lawrence Berkeley National Laboratory"/>
            <person name="Harder C.B."/>
            <person name="Miyauchi S."/>
            <person name="Viragh M."/>
            <person name="Kuo A."/>
            <person name="Thoen E."/>
            <person name="Andreopoulos B."/>
            <person name="Lu D."/>
            <person name="Skrede I."/>
            <person name="Drula E."/>
            <person name="Henrissat B."/>
            <person name="Morin E."/>
            <person name="Kohler A."/>
            <person name="Barry K."/>
            <person name="LaButti K."/>
            <person name="Morin E."/>
            <person name="Salamov A."/>
            <person name="Lipzen A."/>
            <person name="Mereny Z."/>
            <person name="Hegedus B."/>
            <person name="Baldrian P."/>
            <person name="Stursova M."/>
            <person name="Weitz H."/>
            <person name="Taylor A."/>
            <person name="Grigoriev I.V."/>
            <person name="Nagy L.G."/>
            <person name="Martin F."/>
            <person name="Kauserud H."/>
        </authorList>
    </citation>
    <scope>NUCLEOTIDE SEQUENCE</scope>
    <source>
        <strain evidence="9">CBHHK188m</strain>
    </source>
</reference>
<dbReference type="PROSITE" id="PS00136">
    <property type="entry name" value="SUBTILASE_ASP"/>
    <property type="match status" value="1"/>
</dbReference>
<organism evidence="9 10">
    <name type="scientific">Mycena maculata</name>
    <dbReference type="NCBI Taxonomy" id="230809"/>
    <lineage>
        <taxon>Eukaryota</taxon>
        <taxon>Fungi</taxon>
        <taxon>Dikarya</taxon>
        <taxon>Basidiomycota</taxon>
        <taxon>Agaricomycotina</taxon>
        <taxon>Agaricomycetes</taxon>
        <taxon>Agaricomycetidae</taxon>
        <taxon>Agaricales</taxon>
        <taxon>Marasmiineae</taxon>
        <taxon>Mycenaceae</taxon>
        <taxon>Mycena</taxon>
    </lineage>
</organism>
<dbReference type="PROSITE" id="PS00137">
    <property type="entry name" value="SUBTILASE_HIS"/>
    <property type="match status" value="1"/>
</dbReference>
<feature type="domain" description="Peptidase S8/S53" evidence="8">
    <location>
        <begin position="82"/>
        <end position="330"/>
    </location>
</feature>
<feature type="chain" id="PRO_5042004994" evidence="7">
    <location>
        <begin position="20"/>
        <end position="390"/>
    </location>
</feature>
<feature type="active site" description="Charge relay system" evidence="5">
    <location>
        <position position="123"/>
    </location>
</feature>
<dbReference type="GO" id="GO:0004252">
    <property type="term" value="F:serine-type endopeptidase activity"/>
    <property type="evidence" value="ECO:0007669"/>
    <property type="project" value="UniProtKB-UniRule"/>
</dbReference>
<dbReference type="EMBL" id="JARJLG010000332">
    <property type="protein sequence ID" value="KAJ7716389.1"/>
    <property type="molecule type" value="Genomic_DNA"/>
</dbReference>
<dbReference type="GO" id="GO:0006508">
    <property type="term" value="P:proteolysis"/>
    <property type="evidence" value="ECO:0007669"/>
    <property type="project" value="UniProtKB-KW"/>
</dbReference>
<dbReference type="PANTHER" id="PTHR43806">
    <property type="entry name" value="PEPTIDASE S8"/>
    <property type="match status" value="1"/>
</dbReference>
<evidence type="ECO:0000313" key="9">
    <source>
        <dbReference type="EMBL" id="KAJ7716389.1"/>
    </source>
</evidence>
<dbReference type="PROSITE" id="PS00138">
    <property type="entry name" value="SUBTILASE_SER"/>
    <property type="match status" value="1"/>
</dbReference>
<keyword evidence="7" id="KW-0732">Signal</keyword>
<dbReference type="SUPFAM" id="SSF52743">
    <property type="entry name" value="Subtilisin-like"/>
    <property type="match status" value="1"/>
</dbReference>
<dbReference type="InterPro" id="IPR036852">
    <property type="entry name" value="Peptidase_S8/S53_dom_sf"/>
</dbReference>
<evidence type="ECO:0000256" key="6">
    <source>
        <dbReference type="RuleBase" id="RU003355"/>
    </source>
</evidence>
<dbReference type="InterPro" id="IPR015500">
    <property type="entry name" value="Peptidase_S8_subtilisin-rel"/>
</dbReference>